<sequence length="128" mass="14097">MFSSNYPVHSSYCQSSHKSFGRAIKLIIRVLTYSAVKTGSANFFTFSPLSLGENFFLRTFCLSLAVFNLSPAGTSVNYVAVRWRWTSLYLDASLLSGPQVPGHRLPASSAGRELVKSLRSATSGRLWP</sequence>
<reference evidence="1" key="1">
    <citation type="journal article" date="2023" name="G3 (Bethesda)">
        <title>A reference genome for the long-term kleptoplast-retaining sea slug Elysia crispata morphotype clarki.</title>
        <authorList>
            <person name="Eastman K.E."/>
            <person name="Pendleton A.L."/>
            <person name="Shaikh M.A."/>
            <person name="Suttiyut T."/>
            <person name="Ogas R."/>
            <person name="Tomko P."/>
            <person name="Gavelis G."/>
            <person name="Widhalm J.R."/>
            <person name="Wisecaver J.H."/>
        </authorList>
    </citation>
    <scope>NUCLEOTIDE SEQUENCE</scope>
    <source>
        <strain evidence="1">ECLA1</strain>
    </source>
</reference>
<dbReference type="EMBL" id="JAWDGP010006733">
    <property type="protein sequence ID" value="KAK3736183.1"/>
    <property type="molecule type" value="Genomic_DNA"/>
</dbReference>
<dbReference type="AlphaFoldDB" id="A0AAE0Y856"/>
<evidence type="ECO:0000313" key="2">
    <source>
        <dbReference type="Proteomes" id="UP001283361"/>
    </source>
</evidence>
<accession>A0AAE0Y856</accession>
<dbReference type="Proteomes" id="UP001283361">
    <property type="component" value="Unassembled WGS sequence"/>
</dbReference>
<proteinExistence type="predicted"/>
<keyword evidence="2" id="KW-1185">Reference proteome</keyword>
<gene>
    <name evidence="1" type="ORF">RRG08_011920</name>
</gene>
<protein>
    <submittedName>
        <fullName evidence="1">Uncharacterized protein</fullName>
    </submittedName>
</protein>
<evidence type="ECO:0000313" key="1">
    <source>
        <dbReference type="EMBL" id="KAK3736183.1"/>
    </source>
</evidence>
<comment type="caution">
    <text evidence="1">The sequence shown here is derived from an EMBL/GenBank/DDBJ whole genome shotgun (WGS) entry which is preliminary data.</text>
</comment>
<name>A0AAE0Y856_9GAST</name>
<organism evidence="1 2">
    <name type="scientific">Elysia crispata</name>
    <name type="common">lettuce slug</name>
    <dbReference type="NCBI Taxonomy" id="231223"/>
    <lineage>
        <taxon>Eukaryota</taxon>
        <taxon>Metazoa</taxon>
        <taxon>Spiralia</taxon>
        <taxon>Lophotrochozoa</taxon>
        <taxon>Mollusca</taxon>
        <taxon>Gastropoda</taxon>
        <taxon>Heterobranchia</taxon>
        <taxon>Euthyneura</taxon>
        <taxon>Panpulmonata</taxon>
        <taxon>Sacoglossa</taxon>
        <taxon>Placobranchoidea</taxon>
        <taxon>Plakobranchidae</taxon>
        <taxon>Elysia</taxon>
    </lineage>
</organism>